<dbReference type="InterPro" id="IPR003856">
    <property type="entry name" value="LPS_length_determ_N"/>
</dbReference>
<dbReference type="NCBIfam" id="TIGR01007">
    <property type="entry name" value="eps_fam"/>
    <property type="match status" value="1"/>
</dbReference>
<evidence type="ECO:0000256" key="4">
    <source>
        <dbReference type="ARBA" id="ARBA00008883"/>
    </source>
</evidence>
<organism evidence="20 21">
    <name type="scientific">Agrococcus baldri</name>
    <dbReference type="NCBI Taxonomy" id="153730"/>
    <lineage>
        <taxon>Bacteria</taxon>
        <taxon>Bacillati</taxon>
        <taxon>Actinomycetota</taxon>
        <taxon>Actinomycetes</taxon>
        <taxon>Micrococcales</taxon>
        <taxon>Microbacteriaceae</taxon>
        <taxon>Agrococcus</taxon>
    </lineage>
</organism>
<evidence type="ECO:0000256" key="10">
    <source>
        <dbReference type="ARBA" id="ARBA00022741"/>
    </source>
</evidence>
<evidence type="ECO:0000256" key="9">
    <source>
        <dbReference type="ARBA" id="ARBA00022692"/>
    </source>
</evidence>
<keyword evidence="7" id="KW-0997">Cell inner membrane</keyword>
<keyword evidence="14 17" id="KW-0472">Membrane</keyword>
<keyword evidence="6" id="KW-1003">Cell membrane</keyword>
<dbReference type="Proteomes" id="UP000198506">
    <property type="component" value="Unassembled WGS sequence"/>
</dbReference>
<evidence type="ECO:0000256" key="7">
    <source>
        <dbReference type="ARBA" id="ARBA00022519"/>
    </source>
</evidence>
<reference evidence="20 21" key="1">
    <citation type="submission" date="2016-10" db="EMBL/GenBank/DDBJ databases">
        <authorList>
            <person name="Varghese N."/>
            <person name="Submissions S."/>
        </authorList>
    </citation>
    <scope>NUCLEOTIDE SEQUENCE [LARGE SCALE GENOMIC DNA]</scope>
    <source>
        <strain evidence="20 21">IAM 15147</strain>
    </source>
</reference>
<evidence type="ECO:0000313" key="20">
    <source>
        <dbReference type="EMBL" id="SFS00411.1"/>
    </source>
</evidence>
<feature type="domain" description="Polysaccharide chain length determinant N-terminal" evidence="18">
    <location>
        <begin position="2"/>
        <end position="88"/>
    </location>
</feature>
<accession>A0AA94HKJ9</accession>
<dbReference type="AlphaFoldDB" id="A0AA94HKJ9"/>
<proteinExistence type="inferred from homology"/>
<dbReference type="Pfam" id="PF02706">
    <property type="entry name" value="Wzz"/>
    <property type="match status" value="1"/>
</dbReference>
<dbReference type="GO" id="GO:0042802">
    <property type="term" value="F:identical protein binding"/>
    <property type="evidence" value="ECO:0007669"/>
    <property type="project" value="UniProtKB-ARBA"/>
</dbReference>
<evidence type="ECO:0000256" key="16">
    <source>
        <dbReference type="ARBA" id="ARBA00051245"/>
    </source>
</evidence>
<comment type="subcellular location">
    <subcellularLocation>
        <location evidence="1">Cell inner membrane</location>
        <topology evidence="1">Multi-pass membrane protein</topology>
    </subcellularLocation>
</comment>
<protein>
    <recommendedName>
        <fullName evidence="5">non-specific protein-tyrosine kinase</fullName>
        <ecNumber evidence="5">2.7.10.2</ecNumber>
    </recommendedName>
</protein>
<evidence type="ECO:0000256" key="15">
    <source>
        <dbReference type="ARBA" id="ARBA00023137"/>
    </source>
</evidence>
<comment type="catalytic activity">
    <reaction evidence="16">
        <text>L-tyrosyl-[protein] + ATP = O-phospho-L-tyrosyl-[protein] + ADP + H(+)</text>
        <dbReference type="Rhea" id="RHEA:10596"/>
        <dbReference type="Rhea" id="RHEA-COMP:10136"/>
        <dbReference type="Rhea" id="RHEA-COMP:20101"/>
        <dbReference type="ChEBI" id="CHEBI:15378"/>
        <dbReference type="ChEBI" id="CHEBI:30616"/>
        <dbReference type="ChEBI" id="CHEBI:46858"/>
        <dbReference type="ChEBI" id="CHEBI:61978"/>
        <dbReference type="ChEBI" id="CHEBI:456216"/>
        <dbReference type="EC" id="2.7.10.2"/>
    </reaction>
</comment>
<dbReference type="InterPro" id="IPR050445">
    <property type="entry name" value="Bact_polysacc_biosynth/exp"/>
</dbReference>
<evidence type="ECO:0000256" key="5">
    <source>
        <dbReference type="ARBA" id="ARBA00011903"/>
    </source>
</evidence>
<comment type="caution">
    <text evidence="20">The sequence shown here is derived from an EMBL/GenBank/DDBJ whole genome shotgun (WGS) entry which is preliminary data.</text>
</comment>
<dbReference type="InterPro" id="IPR027417">
    <property type="entry name" value="P-loop_NTPase"/>
</dbReference>
<evidence type="ECO:0000256" key="12">
    <source>
        <dbReference type="ARBA" id="ARBA00022840"/>
    </source>
</evidence>
<dbReference type="SUPFAM" id="SSF52540">
    <property type="entry name" value="P-loop containing nucleoside triphosphate hydrolases"/>
    <property type="match status" value="1"/>
</dbReference>
<evidence type="ECO:0000256" key="11">
    <source>
        <dbReference type="ARBA" id="ARBA00022777"/>
    </source>
</evidence>
<feature type="domain" description="AAA" evidence="19">
    <location>
        <begin position="267"/>
        <end position="400"/>
    </location>
</feature>
<evidence type="ECO:0000256" key="8">
    <source>
        <dbReference type="ARBA" id="ARBA00022679"/>
    </source>
</evidence>
<evidence type="ECO:0000259" key="19">
    <source>
        <dbReference type="Pfam" id="PF13614"/>
    </source>
</evidence>
<evidence type="ECO:0000256" key="17">
    <source>
        <dbReference type="SAM" id="Phobius"/>
    </source>
</evidence>
<dbReference type="Gene3D" id="3.40.50.300">
    <property type="entry name" value="P-loop containing nucleotide triphosphate hydrolases"/>
    <property type="match status" value="1"/>
</dbReference>
<dbReference type="InterPro" id="IPR025669">
    <property type="entry name" value="AAA_dom"/>
</dbReference>
<keyword evidence="10" id="KW-0547">Nucleotide-binding</keyword>
<evidence type="ECO:0000256" key="1">
    <source>
        <dbReference type="ARBA" id="ARBA00004429"/>
    </source>
</evidence>
<keyword evidence="11" id="KW-0418">Kinase</keyword>
<dbReference type="GO" id="GO:0005524">
    <property type="term" value="F:ATP binding"/>
    <property type="evidence" value="ECO:0007669"/>
    <property type="project" value="UniProtKB-KW"/>
</dbReference>
<evidence type="ECO:0000256" key="2">
    <source>
        <dbReference type="ARBA" id="ARBA00006683"/>
    </source>
</evidence>
<evidence type="ECO:0000256" key="14">
    <source>
        <dbReference type="ARBA" id="ARBA00023136"/>
    </source>
</evidence>
<keyword evidence="13 17" id="KW-1133">Transmembrane helix</keyword>
<dbReference type="GO" id="GO:0004715">
    <property type="term" value="F:non-membrane spanning protein tyrosine kinase activity"/>
    <property type="evidence" value="ECO:0007669"/>
    <property type="project" value="UniProtKB-EC"/>
</dbReference>
<dbReference type="EC" id="2.7.10.2" evidence="5"/>
<comment type="similarity">
    <text evidence="3">Belongs to the CpsD/CapB family.</text>
</comment>
<comment type="similarity">
    <text evidence="4">Belongs to the etk/wzc family.</text>
</comment>
<evidence type="ECO:0000313" key="21">
    <source>
        <dbReference type="Proteomes" id="UP000198506"/>
    </source>
</evidence>
<dbReference type="GO" id="GO:0005886">
    <property type="term" value="C:plasma membrane"/>
    <property type="evidence" value="ECO:0007669"/>
    <property type="project" value="UniProtKB-SubCell"/>
</dbReference>
<comment type="similarity">
    <text evidence="2">Belongs to the CpsC/CapA family.</text>
</comment>
<name>A0AA94HKJ9_9MICO</name>
<keyword evidence="9 17" id="KW-0812">Transmembrane</keyword>
<keyword evidence="8" id="KW-0808">Transferase</keyword>
<keyword evidence="15" id="KW-0829">Tyrosine-protein kinase</keyword>
<dbReference type="InterPro" id="IPR005702">
    <property type="entry name" value="Wzc-like_C"/>
</dbReference>
<dbReference type="PANTHER" id="PTHR32309:SF31">
    <property type="entry name" value="CAPSULAR EXOPOLYSACCHARIDE FAMILY"/>
    <property type="match status" value="1"/>
</dbReference>
<keyword evidence="21" id="KW-1185">Reference proteome</keyword>
<feature type="transmembrane region" description="Helical" evidence="17">
    <location>
        <begin position="12"/>
        <end position="34"/>
    </location>
</feature>
<dbReference type="PANTHER" id="PTHR32309">
    <property type="entry name" value="TYROSINE-PROTEIN KINASE"/>
    <property type="match status" value="1"/>
</dbReference>
<sequence length="465" mass="49331">MELSDYIRIIRKYWVLLVAATLVGVGVGAVASLVQTPTYSASTQVFVSVQSGETTAELAQGNTYSLSRVQTYANLVDSQRVLDGVIAALQLDVERGALDSRISATTVPETAIIEITATSSEPAEAAALADATAASLSTTVDEIESRPELASPVQLAVVEQATVPASPVSPRTTVNVALGALIALALAAGFALLREVLDTRIRGERDVRAVTDAPMIGSIAFDPKAKQRPLIVHVDPQSPRSESFRTLRTNMQFIEVDDGARTFVVTSSMPGEGKSTTTANLAVALADAGQTVILVDADLRKPKIASYMNLDGGVGLTDVLIGRAELVDAVQQWGTKSLYVLPAGQIPPNPSELLGSKAMATLIKDLQSEFDWILFDAPPLLPVTDAAVLSKHVEAVIVVASVGKATRTQLESAVQLLETADTQVGGVVLTMVPTRGADAYGYGHYGYTERKKLERKPRLSISRQR</sequence>
<dbReference type="CDD" id="cd05387">
    <property type="entry name" value="BY-kinase"/>
    <property type="match status" value="1"/>
</dbReference>
<evidence type="ECO:0000256" key="6">
    <source>
        <dbReference type="ARBA" id="ARBA00022475"/>
    </source>
</evidence>
<evidence type="ECO:0000256" key="13">
    <source>
        <dbReference type="ARBA" id="ARBA00022989"/>
    </source>
</evidence>
<dbReference type="Pfam" id="PF13614">
    <property type="entry name" value="AAA_31"/>
    <property type="match status" value="1"/>
</dbReference>
<dbReference type="FunFam" id="3.40.50.300:FF:000527">
    <property type="entry name" value="Tyrosine-protein kinase etk"/>
    <property type="match status" value="1"/>
</dbReference>
<keyword evidence="12" id="KW-0067">ATP-binding</keyword>
<evidence type="ECO:0000259" key="18">
    <source>
        <dbReference type="Pfam" id="PF02706"/>
    </source>
</evidence>
<dbReference type="EMBL" id="FOZN01000001">
    <property type="protein sequence ID" value="SFS00411.1"/>
    <property type="molecule type" value="Genomic_DNA"/>
</dbReference>
<evidence type="ECO:0000256" key="3">
    <source>
        <dbReference type="ARBA" id="ARBA00007316"/>
    </source>
</evidence>
<gene>
    <name evidence="20" type="ORF">SAMN04487783_0451</name>
</gene>
<dbReference type="RefSeq" id="WP_092915433.1">
    <property type="nucleotide sequence ID" value="NZ_FOZN01000001.1"/>
</dbReference>